<feature type="region of interest" description="Disordered" evidence="1">
    <location>
        <begin position="302"/>
        <end position="340"/>
    </location>
</feature>
<dbReference type="RefSeq" id="XP_015186925.1">
    <property type="nucleotide sequence ID" value="XM_015331439.1"/>
</dbReference>
<feature type="compositionally biased region" description="Acidic residues" evidence="1">
    <location>
        <begin position="312"/>
        <end position="321"/>
    </location>
</feature>
<proteinExistence type="predicted"/>
<dbReference type="PANTHER" id="PTHR21844">
    <property type="entry name" value="AKT1 SUBSTRATE 1 PROTEIN"/>
    <property type="match status" value="1"/>
</dbReference>
<gene>
    <name evidence="3" type="primary">LOC107071951</name>
</gene>
<dbReference type="GeneID" id="107071951"/>
<dbReference type="Proteomes" id="UP000694924">
    <property type="component" value="Unplaced"/>
</dbReference>
<sequence length="404" mass="45606">MHATCKCLNVSIKSKGNELKKLPIDVLELADHKVADAFFKEELATINDLEVITKEHQGLVEITNVGTWIIHRCLNCSIYTHALHKEYGAALVLINTNMITSPEEIERLRSHIDYSDVFRIIIDRSNLDDLDYLQPPNKFSVSQLLSSTQVALGCLHQQLEEAIQRQAVDIEEKIRNFTAEQYQLLEQFREKAHNEYRLLTSLLLQGEVLKRLTNNTEIPQKTSDNTKGNITTSINSEQNIKSHRTTEDVAHVIQTNIKREPTVKSSTIPINNNIEKRTIYAKKQSSFDTEALFPLEGVEDTSTLDHLRSSDEESDTDDSGQDEGIHMHRGQRGGHPTLAKSLPVSVPTFSAFIRKTIPDDDDGQMSRDPLDPHNIRASIKALAKSVHGDTVFGDLPRPRFSTQI</sequence>
<evidence type="ECO:0000256" key="1">
    <source>
        <dbReference type="SAM" id="MobiDB-lite"/>
    </source>
</evidence>
<keyword evidence="2" id="KW-1185">Reference proteome</keyword>
<accession>A0ABM1J388</accession>
<organism evidence="2 3">
    <name type="scientific">Polistes dominula</name>
    <name type="common">European paper wasp</name>
    <name type="synonym">Vespa dominula</name>
    <dbReference type="NCBI Taxonomy" id="743375"/>
    <lineage>
        <taxon>Eukaryota</taxon>
        <taxon>Metazoa</taxon>
        <taxon>Ecdysozoa</taxon>
        <taxon>Arthropoda</taxon>
        <taxon>Hexapoda</taxon>
        <taxon>Insecta</taxon>
        <taxon>Pterygota</taxon>
        <taxon>Neoptera</taxon>
        <taxon>Endopterygota</taxon>
        <taxon>Hymenoptera</taxon>
        <taxon>Apocrita</taxon>
        <taxon>Aculeata</taxon>
        <taxon>Vespoidea</taxon>
        <taxon>Vespidae</taxon>
        <taxon>Polistinae</taxon>
        <taxon>Polistini</taxon>
        <taxon>Polistes</taxon>
    </lineage>
</organism>
<dbReference type="Pfam" id="PF15798">
    <property type="entry name" value="PRAS"/>
    <property type="match status" value="1"/>
</dbReference>
<evidence type="ECO:0000313" key="2">
    <source>
        <dbReference type="Proteomes" id="UP000694924"/>
    </source>
</evidence>
<dbReference type="InterPro" id="IPR026682">
    <property type="entry name" value="AKT1S1"/>
</dbReference>
<evidence type="ECO:0000313" key="3">
    <source>
        <dbReference type="RefSeq" id="XP_015186925.1"/>
    </source>
</evidence>
<name>A0ABM1J388_POLDO</name>
<protein>
    <submittedName>
        <fullName evidence="3">Uncharacterized protein LOC107071951 isoform X2</fullName>
    </submittedName>
</protein>
<dbReference type="PANTHER" id="PTHR21844:SF2">
    <property type="entry name" value="PROLINE-RICH AKT1 SUBSTRATE 1"/>
    <property type="match status" value="1"/>
</dbReference>
<reference evidence="3" key="1">
    <citation type="submission" date="2025-08" db="UniProtKB">
        <authorList>
            <consortium name="RefSeq"/>
        </authorList>
    </citation>
    <scope>IDENTIFICATION</scope>
    <source>
        <tissue evidence="3">Whole body</tissue>
    </source>
</reference>